<organism evidence="2 3">
    <name type="scientific">Peptacetobacter hominis</name>
    <dbReference type="NCBI Taxonomy" id="2743610"/>
    <lineage>
        <taxon>Bacteria</taxon>
        <taxon>Bacillati</taxon>
        <taxon>Bacillota</taxon>
        <taxon>Clostridia</taxon>
        <taxon>Peptostreptococcales</taxon>
        <taxon>Peptostreptococcaceae</taxon>
        <taxon>Peptacetobacter</taxon>
    </lineage>
</organism>
<dbReference type="EMBL" id="SGJB01000019">
    <property type="protein sequence ID" value="TQQ83959.1"/>
    <property type="molecule type" value="Genomic_DNA"/>
</dbReference>
<comment type="caution">
    <text evidence="2">The sequence shown here is derived from an EMBL/GenBank/DDBJ whole genome shotgun (WGS) entry which is preliminary data.</text>
</comment>
<dbReference type="Proteomes" id="UP000317863">
    <property type="component" value="Unassembled WGS sequence"/>
</dbReference>
<feature type="chain" id="PRO_5022042072" evidence="1">
    <location>
        <begin position="28"/>
        <end position="99"/>
    </location>
</feature>
<evidence type="ECO:0000256" key="1">
    <source>
        <dbReference type="SAM" id="SignalP"/>
    </source>
</evidence>
<protein>
    <submittedName>
        <fullName evidence="2">Uncharacterized protein</fullName>
    </submittedName>
</protein>
<evidence type="ECO:0000313" key="2">
    <source>
        <dbReference type="EMBL" id="TQQ83959.1"/>
    </source>
</evidence>
<feature type="signal peptide" evidence="1">
    <location>
        <begin position="1"/>
        <end position="27"/>
    </location>
</feature>
<reference evidence="2 3" key="1">
    <citation type="submission" date="2019-02" db="EMBL/GenBank/DDBJ databases">
        <title>Peptostreptococcaceae bacterium ZHW00191 nov., a new bacterium isolated from the human gut.</title>
        <authorList>
            <person name="Zhou H.-W."/>
            <person name="Chen X.-J."/>
        </authorList>
    </citation>
    <scope>NUCLEOTIDE SEQUENCE [LARGE SCALE GENOMIC DNA]</scope>
    <source>
        <strain evidence="2 3">ZHW00191</strain>
    </source>
</reference>
<keyword evidence="3" id="KW-1185">Reference proteome</keyword>
<evidence type="ECO:0000313" key="3">
    <source>
        <dbReference type="Proteomes" id="UP000317863"/>
    </source>
</evidence>
<accession>A0A544QTE3</accession>
<name>A0A544QTE3_9FIRM</name>
<dbReference type="AlphaFoldDB" id="A0A544QTE3"/>
<proteinExistence type="predicted"/>
<dbReference type="RefSeq" id="WP_142536626.1">
    <property type="nucleotide sequence ID" value="NZ_SGJB01000019.1"/>
</dbReference>
<keyword evidence="1" id="KW-0732">Signal</keyword>
<sequence length="99" mass="10545">MKGMKKVIAGVLVAGMIGAVGMQTVNAMENTDVVMNPIITSRNVSDIDRKSEIKLVAGVNEMTPIITSRTVIKDQVKTDITLTASVDIMNPIITSATVK</sequence>
<gene>
    <name evidence="2" type="ORF">EXD82_09230</name>
</gene>